<keyword evidence="4" id="KW-1185">Reference proteome</keyword>
<sequence length="562" mass="61995">MAAGDTRKQKKLFRDGMFYELQLNGPAPDRMAFSLDDPYRSDPERGEELIAQYLEALSADDDGTMEAEGFGAPWLAAEPGTVWARRLQEFSWLRELRGAGDDAREPARAMALGWLTQHGAYEPEVWAPDLVAERLWALCSHGGWLMEGADALWRSKLLTSMARQARHLSKAVSRIDHPGSRLVAALSLIAAGLILPYHRPCEQQGAELLRRELRLQLRADGGHISRNPSLQMMLALRLQIIIAAYEQKDLAPPNFLYHAVGRTTDMVEFFRCGDGRLAVFNGSHEDDARALAACLAHDVSNRSRIDFASQSGYQRLSGARTYLFVDTGSRGRQIQTRPLIAGAPVTPFDSAFSIQLSDGRERIIVNCGSIEAFAATEPRMTPEKLKAWHGAVSGADAHSTLCVQTAHRIGGAANQAQGRPLYHHLEEDRHGQLLELERQQVAGAPGATHRRRLYLSVDGDDLRGEDVLIAAGGHRVPPFVIRFHLHPGIKTSLSRDGRSVILVTPRNEGWTFLAGKADIAIEKSLYCGANGRKQATSQLVVRPRSSGESATQIKWAFRKASI</sequence>
<dbReference type="RefSeq" id="WP_188157802.1">
    <property type="nucleotide sequence ID" value="NZ_BMGH01000001.1"/>
</dbReference>
<dbReference type="AlphaFoldDB" id="A0A8J2V601"/>
<reference evidence="3" key="2">
    <citation type="submission" date="2020-09" db="EMBL/GenBank/DDBJ databases">
        <authorList>
            <person name="Sun Q."/>
            <person name="Zhou Y."/>
        </authorList>
    </citation>
    <scope>NUCLEOTIDE SEQUENCE</scope>
    <source>
        <strain evidence="3">CGMCC 1.12921</strain>
    </source>
</reference>
<comment type="subcellular location">
    <subcellularLocation>
        <location evidence="1">Cell envelope</location>
    </subcellularLocation>
</comment>
<evidence type="ECO:0000313" key="4">
    <source>
        <dbReference type="Proteomes" id="UP000613582"/>
    </source>
</evidence>
<name>A0A8J2V601_9PROT</name>
<gene>
    <name evidence="3" type="ORF">GCM10011342_28200</name>
</gene>
<dbReference type="InterPro" id="IPR012480">
    <property type="entry name" value="Hepar_II_III_C"/>
</dbReference>
<accession>A0A8J2V601</accession>
<proteinExistence type="predicted"/>
<dbReference type="GO" id="GO:0030313">
    <property type="term" value="C:cell envelope"/>
    <property type="evidence" value="ECO:0007669"/>
    <property type="project" value="UniProtKB-SubCell"/>
</dbReference>
<dbReference type="EMBL" id="BMGH01000001">
    <property type="protein sequence ID" value="GGD17733.1"/>
    <property type="molecule type" value="Genomic_DNA"/>
</dbReference>
<dbReference type="Gene3D" id="2.70.98.70">
    <property type="match status" value="1"/>
</dbReference>
<reference evidence="3" key="1">
    <citation type="journal article" date="2014" name="Int. J. Syst. Evol. Microbiol.">
        <title>Complete genome sequence of Corynebacterium casei LMG S-19264T (=DSM 44701T), isolated from a smear-ripened cheese.</title>
        <authorList>
            <consortium name="US DOE Joint Genome Institute (JGI-PGF)"/>
            <person name="Walter F."/>
            <person name="Albersmeier A."/>
            <person name="Kalinowski J."/>
            <person name="Ruckert C."/>
        </authorList>
    </citation>
    <scope>NUCLEOTIDE SEQUENCE</scope>
    <source>
        <strain evidence="3">CGMCC 1.12921</strain>
    </source>
</reference>
<evidence type="ECO:0000313" key="3">
    <source>
        <dbReference type="EMBL" id="GGD17733.1"/>
    </source>
</evidence>
<protein>
    <submittedName>
        <fullName evidence="3">Heparinase</fullName>
    </submittedName>
</protein>
<evidence type="ECO:0000256" key="1">
    <source>
        <dbReference type="ARBA" id="ARBA00004196"/>
    </source>
</evidence>
<comment type="caution">
    <text evidence="3">The sequence shown here is derived from an EMBL/GenBank/DDBJ whole genome shotgun (WGS) entry which is preliminary data.</text>
</comment>
<organism evidence="3 4">
    <name type="scientific">Aquisalinus flavus</name>
    <dbReference type="NCBI Taxonomy" id="1526572"/>
    <lineage>
        <taxon>Bacteria</taxon>
        <taxon>Pseudomonadati</taxon>
        <taxon>Pseudomonadota</taxon>
        <taxon>Alphaproteobacteria</taxon>
        <taxon>Parvularculales</taxon>
        <taxon>Parvularculaceae</taxon>
        <taxon>Aquisalinus</taxon>
    </lineage>
</organism>
<feature type="domain" description="Heparinase II/III-like C-terminal" evidence="2">
    <location>
        <begin position="306"/>
        <end position="555"/>
    </location>
</feature>
<dbReference type="GO" id="GO:0016829">
    <property type="term" value="F:lyase activity"/>
    <property type="evidence" value="ECO:0007669"/>
    <property type="project" value="InterPro"/>
</dbReference>
<evidence type="ECO:0000259" key="2">
    <source>
        <dbReference type="Pfam" id="PF07940"/>
    </source>
</evidence>
<dbReference type="Proteomes" id="UP000613582">
    <property type="component" value="Unassembled WGS sequence"/>
</dbReference>
<dbReference type="Pfam" id="PF07940">
    <property type="entry name" value="Hepar_II_III_C"/>
    <property type="match status" value="1"/>
</dbReference>
<dbReference type="Gene3D" id="1.50.10.100">
    <property type="entry name" value="Chondroitin AC/alginate lyase"/>
    <property type="match status" value="1"/>
</dbReference>
<dbReference type="InterPro" id="IPR008929">
    <property type="entry name" value="Chondroitin_lyas"/>
</dbReference>